<dbReference type="InterPro" id="IPR008978">
    <property type="entry name" value="HSP20-like_chaperone"/>
</dbReference>
<gene>
    <name evidence="2" type="ORF">MetMK1DRAFT_00028060</name>
</gene>
<dbReference type="OrthoDB" id="37046at2157"/>
<dbReference type="RefSeq" id="WP_009074711.1">
    <property type="nucleotide sequence ID" value="NZ_JH597770.1"/>
</dbReference>
<keyword evidence="3" id="KW-1185">Reference proteome</keyword>
<sequence>MPAYKDLEDMVRKAIEAEMKRMEEIIEFVSREVKESMENQSYIEPLYTEIRRENKVVYVLDVPYLRDETIYIKLEKNTLNFSCTDNRGTKYRLSLRIPNDMSQPEVKVSRVKGRVCLIVEGKASK</sequence>
<dbReference type="SUPFAM" id="SSF49764">
    <property type="entry name" value="HSP20-like chaperones"/>
    <property type="match status" value="1"/>
</dbReference>
<dbReference type="Proteomes" id="UP000003980">
    <property type="component" value="Unassembled WGS sequence"/>
</dbReference>
<dbReference type="EMBL" id="JH597770">
    <property type="protein sequence ID" value="EHP68374.1"/>
    <property type="molecule type" value="Genomic_DNA"/>
</dbReference>
<organism evidence="2 3">
    <name type="scientific">Metallosphaera yellowstonensis MK1</name>
    <dbReference type="NCBI Taxonomy" id="671065"/>
    <lineage>
        <taxon>Archaea</taxon>
        <taxon>Thermoproteota</taxon>
        <taxon>Thermoprotei</taxon>
        <taxon>Sulfolobales</taxon>
        <taxon>Sulfolobaceae</taxon>
        <taxon>Metallosphaera</taxon>
    </lineage>
</organism>
<proteinExistence type="predicted"/>
<keyword evidence="1" id="KW-0175">Coiled coil</keyword>
<dbReference type="AlphaFoldDB" id="H2C898"/>
<dbReference type="eggNOG" id="arCOG01840">
    <property type="taxonomic scope" value="Archaea"/>
</dbReference>
<dbReference type="HOGENOM" id="CLU_151087_0_0_2"/>
<name>H2C898_9CREN</name>
<dbReference type="STRING" id="671065.MetMK1DRAFT_00028060"/>
<reference evidence="2 3" key="1">
    <citation type="submission" date="2012-01" db="EMBL/GenBank/DDBJ databases">
        <title>Improved High-Quality Draft sequence of Metallosphaera yellowstonensis MK1.</title>
        <authorList>
            <consortium name="US DOE Joint Genome Institute"/>
            <person name="Lucas S."/>
            <person name="Han J."/>
            <person name="Cheng J.-F."/>
            <person name="Goodwin L."/>
            <person name="Pitluck S."/>
            <person name="Peters L."/>
            <person name="Teshima H."/>
            <person name="Detter J.C."/>
            <person name="Han C."/>
            <person name="Tapia R."/>
            <person name="Land M."/>
            <person name="Hauser L."/>
            <person name="Kyrpides N."/>
            <person name="Kozubal M."/>
            <person name="Macur R.E."/>
            <person name="Jay Z."/>
            <person name="Inskeep W."/>
            <person name="Woyke T."/>
        </authorList>
    </citation>
    <scope>NUCLEOTIDE SEQUENCE [LARGE SCALE GENOMIC DNA]</scope>
    <source>
        <strain evidence="2 3">MK1</strain>
    </source>
</reference>
<protein>
    <recommendedName>
        <fullName evidence="4">Molecular chaperone (Small heat shock protein)</fullName>
    </recommendedName>
</protein>
<evidence type="ECO:0000256" key="1">
    <source>
        <dbReference type="SAM" id="Coils"/>
    </source>
</evidence>
<evidence type="ECO:0000313" key="3">
    <source>
        <dbReference type="Proteomes" id="UP000003980"/>
    </source>
</evidence>
<evidence type="ECO:0008006" key="4">
    <source>
        <dbReference type="Google" id="ProtNLM"/>
    </source>
</evidence>
<feature type="coiled-coil region" evidence="1">
    <location>
        <begin position="12"/>
        <end position="39"/>
    </location>
</feature>
<evidence type="ECO:0000313" key="2">
    <source>
        <dbReference type="EMBL" id="EHP68374.1"/>
    </source>
</evidence>
<accession>H2C898</accession>